<reference evidence="2 3" key="1">
    <citation type="submission" date="2017-06" db="EMBL/GenBank/DDBJ databases">
        <title>Global population genomics of the pathogenic fungus Cryptococcus neoformans var. grubii.</title>
        <authorList>
            <person name="Cuomo C."/>
            <person name="Litvintseva A."/>
            <person name="Chen Y."/>
            <person name="Young S."/>
            <person name="Zeng Q."/>
            <person name="Chapman S."/>
            <person name="Gujja S."/>
            <person name="Saif S."/>
            <person name="Birren B."/>
        </authorList>
    </citation>
    <scope>NUCLEOTIDE SEQUENCE [LARGE SCALE GENOMIC DNA]</scope>
    <source>
        <strain evidence="2 3">Tu259-1</strain>
    </source>
</reference>
<feature type="compositionally biased region" description="Low complexity" evidence="1">
    <location>
        <begin position="48"/>
        <end position="60"/>
    </location>
</feature>
<evidence type="ECO:0000313" key="3">
    <source>
        <dbReference type="Proteomes" id="UP000199727"/>
    </source>
</evidence>
<dbReference type="AlphaFoldDB" id="A0A854QBP6"/>
<feature type="region of interest" description="Disordered" evidence="1">
    <location>
        <begin position="553"/>
        <end position="575"/>
    </location>
</feature>
<evidence type="ECO:0000313" key="2">
    <source>
        <dbReference type="EMBL" id="OXG20848.1"/>
    </source>
</evidence>
<dbReference type="OrthoDB" id="2586106at2759"/>
<evidence type="ECO:0000256" key="1">
    <source>
        <dbReference type="SAM" id="MobiDB-lite"/>
    </source>
</evidence>
<proteinExistence type="predicted"/>
<feature type="region of interest" description="Disordered" evidence="1">
    <location>
        <begin position="350"/>
        <end position="377"/>
    </location>
</feature>
<feature type="region of interest" description="Disordered" evidence="1">
    <location>
        <begin position="21"/>
        <end position="76"/>
    </location>
</feature>
<name>A0A854QBP6_CRYNE</name>
<accession>A0A854QBP6</accession>
<organism evidence="2 3">
    <name type="scientific">Cryptococcus neoformans Tu259-1</name>
    <dbReference type="NCBI Taxonomy" id="1230072"/>
    <lineage>
        <taxon>Eukaryota</taxon>
        <taxon>Fungi</taxon>
        <taxon>Dikarya</taxon>
        <taxon>Basidiomycota</taxon>
        <taxon>Agaricomycotina</taxon>
        <taxon>Tremellomycetes</taxon>
        <taxon>Tremellales</taxon>
        <taxon>Cryptococcaceae</taxon>
        <taxon>Cryptococcus</taxon>
        <taxon>Cryptococcus neoformans species complex</taxon>
    </lineage>
</organism>
<comment type="caution">
    <text evidence="2">The sequence shown here is derived from an EMBL/GenBank/DDBJ whole genome shotgun (WGS) entry which is preliminary data.</text>
</comment>
<protein>
    <submittedName>
        <fullName evidence="2">Uncharacterized protein</fullName>
    </submittedName>
</protein>
<feature type="compositionally biased region" description="Polar residues" evidence="1">
    <location>
        <begin position="86"/>
        <end position="97"/>
    </location>
</feature>
<sequence>MAQGQPFDNHSQLSALTKSVAMRSVAHSSLPQLSTEYHASNRTQYGQPRTAPLRLPSLLLPEPPTPSSGEPMKGMNDNIQSQEKIASSNSTTISPRTPFSRPLSPDLPNRDALYLFCNFSSYMRSPHEGSDCIGPEDFKNTIRLLDHARALAGQRQSNVHILHLKYRFQGQYKTFRPPYSFANSQLPFNHRDNAGRMRNPVPQPFAVLHDPVMKIDYMENGIFEPLPAQAIFSHIAKSCQPPPRIIVISYVHSKAIENHLSSLSTWAITSSPPIYIFSPLETRLREQRPLHLALNHAIPMSMYAWPLEGQLSYEADRTRRSMRGSSTGVRADWEHYRKVSGGSPILLTRRISEQDTRAVNKQSPLDSSSRKTKYPPDPVASLTIIMSSLETPSVIKDKDDGNKNTAPNSVPLPWRIPSRSLTSNTPPIDRIPLWQLAPGIGILHGSTSASIGIRINDFSAINLVGESGNVEQGEAEKKIKEREVEGLGIKTEIMGMDELRAADRTEVPSEALEASILLERPTSRPTSTVPVPVGTPGAKKDFSTNTCATVYPATHLTPSDPRTKSTVRPWRSLNSQSWPAPISKVPGWRKGRKEMMEDTLEELGLDHTETELEQKILQKAVDPTLDTEERSLSCEIIAEEESNLLNLLVCRSL</sequence>
<feature type="region of interest" description="Disordered" evidence="1">
    <location>
        <begin position="86"/>
        <end position="105"/>
    </location>
</feature>
<dbReference type="Proteomes" id="UP000199727">
    <property type="component" value="Unassembled WGS sequence"/>
</dbReference>
<gene>
    <name evidence="2" type="ORF">C361_03827</name>
</gene>
<dbReference type="EMBL" id="AMKT01000044">
    <property type="protein sequence ID" value="OXG20848.1"/>
    <property type="molecule type" value="Genomic_DNA"/>
</dbReference>
<feature type="compositionally biased region" description="Polar residues" evidence="1">
    <location>
        <begin position="26"/>
        <end position="47"/>
    </location>
</feature>